<sequence>MCISKVLSLLNQKYTNLFFCLFSVLCGQIDPNFLEMGCKSLENLHTLPIFWRYLTKKKNHHNNRSCFYIECRQALQKEEYGTKNSSGRPSKLNDLEKREILRTASSSTISINEICTTCGSDNSESTYIKTKGFTGYGFYEPSKISLLINYLEFRDLRKEPRHFSTRNFGGGSVMVWGAFSRMGLMNSSNYQEVLGHRLVPYVQRFPESLGNSRATDLCR</sequence>
<proteinExistence type="predicted"/>
<reference evidence="2" key="1">
    <citation type="submission" date="2016-11" db="UniProtKB">
        <authorList>
            <consortium name="WormBaseParasite"/>
        </authorList>
    </citation>
    <scope>IDENTIFICATION</scope>
</reference>
<dbReference type="Gene3D" id="3.30.420.10">
    <property type="entry name" value="Ribonuclease H-like superfamily/Ribonuclease H"/>
    <property type="match status" value="1"/>
</dbReference>
<name>A0A1I7WB82_HETBA</name>
<protein>
    <submittedName>
        <fullName evidence="2">Uncharacterized protein</fullName>
    </submittedName>
</protein>
<dbReference type="Proteomes" id="UP000095283">
    <property type="component" value="Unplaced"/>
</dbReference>
<evidence type="ECO:0000313" key="1">
    <source>
        <dbReference type="Proteomes" id="UP000095283"/>
    </source>
</evidence>
<evidence type="ECO:0000313" key="2">
    <source>
        <dbReference type="WBParaSite" id="Hba_01936"/>
    </source>
</evidence>
<organism evidence="1 2">
    <name type="scientific">Heterorhabditis bacteriophora</name>
    <name type="common">Entomopathogenic nematode worm</name>
    <dbReference type="NCBI Taxonomy" id="37862"/>
    <lineage>
        <taxon>Eukaryota</taxon>
        <taxon>Metazoa</taxon>
        <taxon>Ecdysozoa</taxon>
        <taxon>Nematoda</taxon>
        <taxon>Chromadorea</taxon>
        <taxon>Rhabditida</taxon>
        <taxon>Rhabditina</taxon>
        <taxon>Rhabditomorpha</taxon>
        <taxon>Strongyloidea</taxon>
        <taxon>Heterorhabditidae</taxon>
        <taxon>Heterorhabditis</taxon>
    </lineage>
</organism>
<dbReference type="AlphaFoldDB" id="A0A1I7WB82"/>
<dbReference type="WBParaSite" id="Hba_01936">
    <property type="protein sequence ID" value="Hba_01936"/>
    <property type="gene ID" value="Hba_01936"/>
</dbReference>
<keyword evidence="1" id="KW-1185">Reference proteome</keyword>
<accession>A0A1I7WB82</accession>
<dbReference type="Gene3D" id="1.10.10.10">
    <property type="entry name" value="Winged helix-like DNA-binding domain superfamily/Winged helix DNA-binding domain"/>
    <property type="match status" value="1"/>
</dbReference>
<dbReference type="InterPro" id="IPR036388">
    <property type="entry name" value="WH-like_DNA-bd_sf"/>
</dbReference>
<dbReference type="GO" id="GO:0003676">
    <property type="term" value="F:nucleic acid binding"/>
    <property type="evidence" value="ECO:0007669"/>
    <property type="project" value="InterPro"/>
</dbReference>
<dbReference type="InterPro" id="IPR036397">
    <property type="entry name" value="RNaseH_sf"/>
</dbReference>